<keyword evidence="4 10" id="KW-0808">Transferase</keyword>
<dbReference type="InterPro" id="IPR005248">
    <property type="entry name" value="NadD/NMNAT"/>
</dbReference>
<dbReference type="Proteomes" id="UP001631949">
    <property type="component" value="Unassembled WGS sequence"/>
</dbReference>
<evidence type="ECO:0000256" key="10">
    <source>
        <dbReference type="HAMAP-Rule" id="MF_00244"/>
    </source>
</evidence>
<keyword evidence="3 10" id="KW-0662">Pyridine nucleotide biosynthesis</keyword>
<dbReference type="NCBIfam" id="TIGR00482">
    <property type="entry name" value="nicotinate (nicotinamide) nucleotide adenylyltransferase"/>
    <property type="match status" value="1"/>
</dbReference>
<organism evidence="12 13">
    <name type="scientific">Peptococcus simiae</name>
    <dbReference type="NCBI Taxonomy" id="1643805"/>
    <lineage>
        <taxon>Bacteria</taxon>
        <taxon>Bacillati</taxon>
        <taxon>Bacillota</taxon>
        <taxon>Clostridia</taxon>
        <taxon>Eubacteriales</taxon>
        <taxon>Peptococcaceae</taxon>
        <taxon>Peptococcus</taxon>
    </lineage>
</organism>
<dbReference type="Pfam" id="PF01467">
    <property type="entry name" value="CTP_transf_like"/>
    <property type="match status" value="1"/>
</dbReference>
<evidence type="ECO:0000313" key="13">
    <source>
        <dbReference type="Proteomes" id="UP001631949"/>
    </source>
</evidence>
<dbReference type="NCBIfam" id="NF000840">
    <property type="entry name" value="PRK00071.1-3"/>
    <property type="match status" value="1"/>
</dbReference>
<keyword evidence="6 10" id="KW-0547">Nucleotide-binding</keyword>
<dbReference type="Gene3D" id="3.40.50.620">
    <property type="entry name" value="HUPs"/>
    <property type="match status" value="1"/>
</dbReference>
<dbReference type="CDD" id="cd02165">
    <property type="entry name" value="NMNAT"/>
    <property type="match status" value="1"/>
</dbReference>
<feature type="domain" description="Cytidyltransferase-like" evidence="11">
    <location>
        <begin position="5"/>
        <end position="172"/>
    </location>
</feature>
<keyword evidence="8 10" id="KW-0520">NAD</keyword>
<dbReference type="HAMAP" id="MF_00244">
    <property type="entry name" value="NaMN_adenylyltr"/>
    <property type="match status" value="1"/>
</dbReference>
<comment type="caution">
    <text evidence="12">The sequence shown here is derived from an EMBL/GenBank/DDBJ whole genome shotgun (WGS) entry which is preliminary data.</text>
</comment>
<proteinExistence type="inferred from homology"/>
<dbReference type="EMBL" id="JBJUVG010000002">
    <property type="protein sequence ID" value="MFM9413221.1"/>
    <property type="molecule type" value="Genomic_DNA"/>
</dbReference>
<keyword evidence="7 10" id="KW-0067">ATP-binding</keyword>
<dbReference type="PANTHER" id="PTHR39321">
    <property type="entry name" value="NICOTINATE-NUCLEOTIDE ADENYLYLTRANSFERASE-RELATED"/>
    <property type="match status" value="1"/>
</dbReference>
<evidence type="ECO:0000256" key="9">
    <source>
        <dbReference type="ARBA" id="ARBA00048721"/>
    </source>
</evidence>
<evidence type="ECO:0000259" key="11">
    <source>
        <dbReference type="Pfam" id="PF01467"/>
    </source>
</evidence>
<keyword evidence="5 10" id="KW-0548">Nucleotidyltransferase</keyword>
<dbReference type="SUPFAM" id="SSF52374">
    <property type="entry name" value="Nucleotidylyl transferase"/>
    <property type="match status" value="1"/>
</dbReference>
<evidence type="ECO:0000256" key="2">
    <source>
        <dbReference type="ARBA" id="ARBA00005019"/>
    </source>
</evidence>
<evidence type="ECO:0000256" key="8">
    <source>
        <dbReference type="ARBA" id="ARBA00023027"/>
    </source>
</evidence>
<dbReference type="EC" id="2.7.7.18" evidence="10"/>
<sequence length="206" mass="23071">MRIAFFGGSFNPPHQAHKAILTHLMARFQFDLTLVAPAYTPPHKKNLKQASFEDRLAMTRLAFANIEGIEVSDLESRRQGPSYTVDTLAKIAQRYPDSQLYLVTGGDAYHQFCTWHRWEEILDQACLIIARRPGYLLTGNLVLEETAVKSGQGMILTSVPQLAISSTAIRTRIAQGDSPEGWLADDVAGYIRAKHLYQMGDDHLEV</sequence>
<dbReference type="InterPro" id="IPR004821">
    <property type="entry name" value="Cyt_trans-like"/>
</dbReference>
<comment type="pathway">
    <text evidence="2 10">Cofactor biosynthesis; NAD(+) biosynthesis; deamido-NAD(+) from nicotinate D-ribonucleotide: step 1/1.</text>
</comment>
<keyword evidence="13" id="KW-1185">Reference proteome</keyword>
<dbReference type="GO" id="GO:0004515">
    <property type="term" value="F:nicotinate-nucleotide adenylyltransferase activity"/>
    <property type="evidence" value="ECO:0007669"/>
    <property type="project" value="UniProtKB-EC"/>
</dbReference>
<comment type="function">
    <text evidence="1 10">Catalyzes the reversible adenylation of nicotinate mononucleotide (NaMN) to nicotinic acid adenine dinucleotide (NaAD).</text>
</comment>
<dbReference type="RefSeq" id="WP_408976940.1">
    <property type="nucleotide sequence ID" value="NZ_JBJUVG010000002.1"/>
</dbReference>
<evidence type="ECO:0000256" key="3">
    <source>
        <dbReference type="ARBA" id="ARBA00022642"/>
    </source>
</evidence>
<dbReference type="PANTHER" id="PTHR39321:SF3">
    <property type="entry name" value="PHOSPHOPANTETHEINE ADENYLYLTRANSFERASE"/>
    <property type="match status" value="1"/>
</dbReference>
<evidence type="ECO:0000256" key="6">
    <source>
        <dbReference type="ARBA" id="ARBA00022741"/>
    </source>
</evidence>
<dbReference type="InterPro" id="IPR014729">
    <property type="entry name" value="Rossmann-like_a/b/a_fold"/>
</dbReference>
<name>A0ABW9GYY5_9FIRM</name>
<protein>
    <recommendedName>
        <fullName evidence="10">Probable nicotinate-nucleotide adenylyltransferase</fullName>
        <ecNumber evidence="10">2.7.7.18</ecNumber>
    </recommendedName>
    <alternativeName>
        <fullName evidence="10">Deamido-NAD(+) diphosphorylase</fullName>
    </alternativeName>
    <alternativeName>
        <fullName evidence="10">Deamido-NAD(+) pyrophosphorylase</fullName>
    </alternativeName>
    <alternativeName>
        <fullName evidence="10">Nicotinate mononucleotide adenylyltransferase</fullName>
        <shortName evidence="10">NaMN adenylyltransferase</shortName>
    </alternativeName>
</protein>
<comment type="catalytic activity">
    <reaction evidence="9 10">
        <text>nicotinate beta-D-ribonucleotide + ATP + H(+) = deamido-NAD(+) + diphosphate</text>
        <dbReference type="Rhea" id="RHEA:22860"/>
        <dbReference type="ChEBI" id="CHEBI:15378"/>
        <dbReference type="ChEBI" id="CHEBI:30616"/>
        <dbReference type="ChEBI" id="CHEBI:33019"/>
        <dbReference type="ChEBI" id="CHEBI:57502"/>
        <dbReference type="ChEBI" id="CHEBI:58437"/>
        <dbReference type="EC" id="2.7.7.18"/>
    </reaction>
</comment>
<gene>
    <name evidence="10 12" type="primary">nadD</name>
    <name evidence="12" type="ORF">ACKQTC_02405</name>
</gene>
<evidence type="ECO:0000256" key="1">
    <source>
        <dbReference type="ARBA" id="ARBA00002324"/>
    </source>
</evidence>
<evidence type="ECO:0000256" key="5">
    <source>
        <dbReference type="ARBA" id="ARBA00022695"/>
    </source>
</evidence>
<reference evidence="12 13" key="1">
    <citation type="journal article" date="2016" name="Int. J. Syst. Evol. Microbiol.">
        <title>Peptococcus simiae sp. nov., isolated from rhesus macaque faeces and emended description of the genus Peptococcus.</title>
        <authorList>
            <person name="Shkoporov A.N."/>
            <person name="Efimov B.A."/>
            <person name="Kondova I."/>
            <person name="Ouwerling B."/>
            <person name="Chaplin A.V."/>
            <person name="Shcherbakova V.A."/>
            <person name="Langermans J.A.M."/>
        </authorList>
    </citation>
    <scope>NUCLEOTIDE SEQUENCE [LARGE SCALE GENOMIC DNA]</scope>
    <source>
        <strain evidence="12 13">M108</strain>
    </source>
</reference>
<evidence type="ECO:0000256" key="7">
    <source>
        <dbReference type="ARBA" id="ARBA00022840"/>
    </source>
</evidence>
<accession>A0ABW9GYY5</accession>
<evidence type="ECO:0000313" key="12">
    <source>
        <dbReference type="EMBL" id="MFM9413221.1"/>
    </source>
</evidence>
<comment type="similarity">
    <text evidence="10">Belongs to the NadD family.</text>
</comment>
<evidence type="ECO:0000256" key="4">
    <source>
        <dbReference type="ARBA" id="ARBA00022679"/>
    </source>
</evidence>